<dbReference type="InterPro" id="IPR036259">
    <property type="entry name" value="MFS_trans_sf"/>
</dbReference>
<dbReference type="GO" id="GO:0043266">
    <property type="term" value="P:regulation of potassium ion transport"/>
    <property type="evidence" value="ECO:0007669"/>
    <property type="project" value="TreeGrafter"/>
</dbReference>
<comment type="subcellular location">
    <subcellularLocation>
        <location evidence="1">Membrane</location>
        <topology evidence="1">Multi-pass membrane protein</topology>
    </subcellularLocation>
</comment>
<dbReference type="PANTHER" id="PTHR19444:SF13">
    <property type="entry name" value="PROTEIN UNC-93 HOMOLOG A"/>
    <property type="match status" value="1"/>
</dbReference>
<evidence type="ECO:0000256" key="4">
    <source>
        <dbReference type="ARBA" id="ARBA00022989"/>
    </source>
</evidence>
<dbReference type="GO" id="GO:0055120">
    <property type="term" value="C:striated muscle dense body"/>
    <property type="evidence" value="ECO:0007669"/>
    <property type="project" value="TreeGrafter"/>
</dbReference>
<keyword evidence="5 6" id="KW-0472">Membrane</keyword>
<dbReference type="InterPro" id="IPR010291">
    <property type="entry name" value="Ion_channel_UNC-93"/>
</dbReference>
<keyword evidence="8" id="KW-1185">Reference proteome</keyword>
<feature type="transmembrane region" description="Helical" evidence="6">
    <location>
        <begin position="360"/>
        <end position="378"/>
    </location>
</feature>
<evidence type="ECO:0000256" key="3">
    <source>
        <dbReference type="ARBA" id="ARBA00022692"/>
    </source>
</evidence>
<dbReference type="Proteomes" id="UP001497382">
    <property type="component" value="Unassembled WGS sequence"/>
</dbReference>
<dbReference type="AlphaFoldDB" id="A0AAV2AUS8"/>
<dbReference type="GO" id="GO:0006937">
    <property type="term" value="P:regulation of muscle contraction"/>
    <property type="evidence" value="ECO:0007669"/>
    <property type="project" value="TreeGrafter"/>
</dbReference>
<reference evidence="7 8" key="1">
    <citation type="submission" date="2024-04" db="EMBL/GenBank/DDBJ databases">
        <authorList>
            <person name="Rising A."/>
            <person name="Reimegard J."/>
            <person name="Sonavane S."/>
            <person name="Akerstrom W."/>
            <person name="Nylinder S."/>
            <person name="Hedman E."/>
            <person name="Kallberg Y."/>
        </authorList>
    </citation>
    <scope>NUCLEOTIDE SEQUENCE [LARGE SCALE GENOMIC DNA]</scope>
</reference>
<dbReference type="SUPFAM" id="SSF103473">
    <property type="entry name" value="MFS general substrate transporter"/>
    <property type="match status" value="1"/>
</dbReference>
<feature type="transmembrane region" description="Helical" evidence="6">
    <location>
        <begin position="111"/>
        <end position="130"/>
    </location>
</feature>
<sequence length="488" mass="54129">MTETASGHLLPDVTVNGLGQNPCINENDENINLAKQLNARAQRRRCIWNMFVFSVCYFLTFTGFWALSNLQSTMNAAGGIGDYSQAVIYVTSMFSSLFLPKMFIEKFGCKTLLAVGTLACCFTIASNMYLNWGLMMTASAVAGLVNGPYISAQTLYIDETATRFQSNINENLEFIMAAFFGVFMFFMESTQVWGNLISYFVLSNGKPPEVNASTPLDCGVNFFPSKNESNKNLDPPSEEQRLLLTGIFLAMGLLAFLILLAFLEPLKNDLKVDSGCRSVGHQLISAFRRLQNPQQLLLIPLTLYIGLEGPFYAYDITQAYIACSWGVHHVGFVTVCFGVCGALMSLLVGPLVKYISQMAVLILAAVANVSICIVLFLWDPTPDFKTMYFVIAGVWGMGDAIWWSQVTALYGLMFPNDREAAFSNLYFWSFLGFFLSYSYANYFTVAVKINILLCFLFVGMLGYMIGQIKLKSSSRTDYVPIPDGGDSS</sequence>
<feature type="transmembrane region" description="Helical" evidence="6">
    <location>
        <begin position="168"/>
        <end position="187"/>
    </location>
</feature>
<evidence type="ECO:0000256" key="2">
    <source>
        <dbReference type="ARBA" id="ARBA00009172"/>
    </source>
</evidence>
<dbReference type="GO" id="GO:0015459">
    <property type="term" value="F:potassium channel regulator activity"/>
    <property type="evidence" value="ECO:0007669"/>
    <property type="project" value="TreeGrafter"/>
</dbReference>
<evidence type="ECO:0000256" key="1">
    <source>
        <dbReference type="ARBA" id="ARBA00004141"/>
    </source>
</evidence>
<dbReference type="GO" id="GO:0005886">
    <property type="term" value="C:plasma membrane"/>
    <property type="evidence" value="ECO:0007669"/>
    <property type="project" value="TreeGrafter"/>
</dbReference>
<feature type="transmembrane region" description="Helical" evidence="6">
    <location>
        <begin position="86"/>
        <end position="104"/>
    </location>
</feature>
<evidence type="ECO:0000313" key="7">
    <source>
        <dbReference type="EMBL" id="CAL1287420.1"/>
    </source>
</evidence>
<comment type="caution">
    <text evidence="7">The sequence shown here is derived from an EMBL/GenBank/DDBJ whole genome shotgun (WGS) entry which is preliminary data.</text>
</comment>
<feature type="transmembrane region" description="Helical" evidence="6">
    <location>
        <begin position="390"/>
        <end position="413"/>
    </location>
</feature>
<feature type="transmembrane region" description="Helical" evidence="6">
    <location>
        <begin position="326"/>
        <end position="348"/>
    </location>
</feature>
<proteinExistence type="inferred from homology"/>
<name>A0AAV2AUS8_9ARAC</name>
<dbReference type="PANTHER" id="PTHR19444">
    <property type="entry name" value="UNC-93 RELATED"/>
    <property type="match status" value="1"/>
</dbReference>
<feature type="transmembrane region" description="Helical" evidence="6">
    <location>
        <begin position="242"/>
        <end position="263"/>
    </location>
</feature>
<gene>
    <name evidence="7" type="ORF">LARSCL_LOCUS14819</name>
</gene>
<dbReference type="EMBL" id="CAXIEN010000217">
    <property type="protein sequence ID" value="CAL1287420.1"/>
    <property type="molecule type" value="Genomic_DNA"/>
</dbReference>
<dbReference type="Pfam" id="PF05978">
    <property type="entry name" value="UNC-93"/>
    <property type="match status" value="1"/>
</dbReference>
<dbReference type="Gene3D" id="1.20.1250.20">
    <property type="entry name" value="MFS general substrate transporter like domains"/>
    <property type="match status" value="2"/>
</dbReference>
<feature type="transmembrane region" description="Helical" evidence="6">
    <location>
        <begin position="425"/>
        <end position="443"/>
    </location>
</feature>
<evidence type="ECO:0000313" key="8">
    <source>
        <dbReference type="Proteomes" id="UP001497382"/>
    </source>
</evidence>
<evidence type="ECO:0000256" key="6">
    <source>
        <dbReference type="SAM" id="Phobius"/>
    </source>
</evidence>
<keyword evidence="3 6" id="KW-0812">Transmembrane</keyword>
<organism evidence="7 8">
    <name type="scientific">Larinioides sclopetarius</name>
    <dbReference type="NCBI Taxonomy" id="280406"/>
    <lineage>
        <taxon>Eukaryota</taxon>
        <taxon>Metazoa</taxon>
        <taxon>Ecdysozoa</taxon>
        <taxon>Arthropoda</taxon>
        <taxon>Chelicerata</taxon>
        <taxon>Arachnida</taxon>
        <taxon>Araneae</taxon>
        <taxon>Araneomorphae</taxon>
        <taxon>Entelegynae</taxon>
        <taxon>Araneoidea</taxon>
        <taxon>Araneidae</taxon>
        <taxon>Larinioides</taxon>
    </lineage>
</organism>
<protein>
    <recommendedName>
        <fullName evidence="9">UNC93-like protein</fullName>
    </recommendedName>
</protein>
<evidence type="ECO:0000256" key="5">
    <source>
        <dbReference type="ARBA" id="ARBA00023136"/>
    </source>
</evidence>
<feature type="transmembrane region" description="Helical" evidence="6">
    <location>
        <begin position="449"/>
        <end position="466"/>
    </location>
</feature>
<dbReference type="InterPro" id="IPR051951">
    <property type="entry name" value="UNC-93_regulatory"/>
</dbReference>
<accession>A0AAV2AUS8</accession>
<feature type="transmembrane region" description="Helical" evidence="6">
    <location>
        <begin position="46"/>
        <end position="66"/>
    </location>
</feature>
<comment type="similarity">
    <text evidence="2">Belongs to the unc-93 family.</text>
</comment>
<keyword evidence="4 6" id="KW-1133">Transmembrane helix</keyword>
<evidence type="ECO:0008006" key="9">
    <source>
        <dbReference type="Google" id="ProtNLM"/>
    </source>
</evidence>